<dbReference type="AlphaFoldDB" id="A0A1Q2MCG7"/>
<sequence length="72" mass="7757" precursor="true">MNASVYVKMMFAAAIAMFVISAPSVADYDVSDYIGSEMQLCDSGQDDSHNMGCKARCGDDEKKCNPGDPPKK</sequence>
<gene>
    <name evidence="2" type="ORF">SMSP2_00324</name>
</gene>
<accession>A0A1Q2MCG7</accession>
<dbReference type="Proteomes" id="UP000188181">
    <property type="component" value="Chromosome"/>
</dbReference>
<feature type="chain" id="PRO_5012998577" evidence="1">
    <location>
        <begin position="27"/>
        <end position="72"/>
    </location>
</feature>
<evidence type="ECO:0000256" key="1">
    <source>
        <dbReference type="SAM" id="SignalP"/>
    </source>
</evidence>
<name>A0A1Q2MCG7_9BACT</name>
<dbReference type="EMBL" id="CP019646">
    <property type="protein sequence ID" value="AQQ69987.1"/>
    <property type="molecule type" value="Genomic_DNA"/>
</dbReference>
<dbReference type="KEGG" id="pbas:SMSP2_00324"/>
<protein>
    <submittedName>
        <fullName evidence="2">Uncharacterized protein</fullName>
    </submittedName>
</protein>
<organism evidence="2 3">
    <name type="scientific">Limihaloglobus sulfuriphilus</name>
    <dbReference type="NCBI Taxonomy" id="1851148"/>
    <lineage>
        <taxon>Bacteria</taxon>
        <taxon>Pseudomonadati</taxon>
        <taxon>Planctomycetota</taxon>
        <taxon>Phycisphaerae</taxon>
        <taxon>Sedimentisphaerales</taxon>
        <taxon>Sedimentisphaeraceae</taxon>
        <taxon>Limihaloglobus</taxon>
    </lineage>
</organism>
<evidence type="ECO:0000313" key="2">
    <source>
        <dbReference type="EMBL" id="AQQ69987.1"/>
    </source>
</evidence>
<feature type="signal peptide" evidence="1">
    <location>
        <begin position="1"/>
        <end position="26"/>
    </location>
</feature>
<keyword evidence="3" id="KW-1185">Reference proteome</keyword>
<keyword evidence="1" id="KW-0732">Signal</keyword>
<reference evidence="3" key="1">
    <citation type="submission" date="2017-02" db="EMBL/GenBank/DDBJ databases">
        <title>Comparative genomics and description of representatives of a novel lineage of planctomycetes thriving in anoxic sediments.</title>
        <authorList>
            <person name="Spring S."/>
            <person name="Bunk B."/>
            <person name="Sproer C."/>
        </authorList>
    </citation>
    <scope>NUCLEOTIDE SEQUENCE [LARGE SCALE GENOMIC DNA]</scope>
    <source>
        <strain evidence="3">SM-Chi-D1</strain>
    </source>
</reference>
<proteinExistence type="predicted"/>
<dbReference type="RefSeq" id="WP_146682284.1">
    <property type="nucleotide sequence ID" value="NZ_CP019646.1"/>
</dbReference>
<evidence type="ECO:0000313" key="3">
    <source>
        <dbReference type="Proteomes" id="UP000188181"/>
    </source>
</evidence>